<dbReference type="CDD" id="cd00383">
    <property type="entry name" value="trans_reg_C"/>
    <property type="match status" value="1"/>
</dbReference>
<dbReference type="SUPFAM" id="SSF75011">
    <property type="entry name" value="3-carboxy-cis,cis-mucoante lactonizing enzyme"/>
    <property type="match status" value="1"/>
</dbReference>
<keyword evidence="1 2" id="KW-0238">DNA-binding</keyword>
<dbReference type="RefSeq" id="WP_138567198.1">
    <property type="nucleotide sequence ID" value="NZ_PNCM01000015.1"/>
</dbReference>
<dbReference type="SMART" id="SM00862">
    <property type="entry name" value="Trans_reg_C"/>
    <property type="match status" value="1"/>
</dbReference>
<dbReference type="GO" id="GO:0003677">
    <property type="term" value="F:DNA binding"/>
    <property type="evidence" value="ECO:0007669"/>
    <property type="project" value="UniProtKB-UniRule"/>
</dbReference>
<sequence>MESFSSEQMKYQFDDFELCLDSETLSRFGKRLNIEPQQFTLLLLLLEQRGEIVERDVIQQRVWIGRPVTDESIRAAVKKLRDLLGDDARTPKFIKTVPKQGYKWLQPVSVIEGAKLDNSMGWIQLYSFIKLILVIALIYLVLKTFEGIESNDKKDNLKVSLLTELSGSEVFADYHSGTQRLVFLHRETKSSPQQIYIKNLTSNFLNRLTWDTQNYTNVYWSPDGSKLVYGAGNGIDYLHYIAEFDKQGNVIKTQTLNDKNLKNLFVIGWLKAQSGLLFAEQVKSTKQHSIYQYDLESKQLKTLSYPNVAGKGDYLAGLSDDGEKLAILREVSKQKAALVIIDLKSGDEEANVMLPFAASKLVWHESTEIFLTSFNGQLAHYNLLSKKIEQDITLPANTHDVFASCGEHCLILRQHNGDFLDIKERPLQVTGAVEHNTLFNGRIFNYAGAQDFPSYLNASADLVFAELNNKQFSIERINLHGKRFTLAEFNGANTLTALVASDDGNQLAGIISGRLFILNTQKTKPKQSLNFVTAALERVENPIWSADNRAIYVAHLKGNVPNIVKLNVLNGEREFIASGFLSFKPLDADTAIVVDNSLTAWFLKKGEQGWQKQLQLAQLSSASPNRWRIKNNALYFSKRIGRIGHICHVPLVTPAPSEICEKMDDNQFRLNFDIHPKQQAMLMVESLSAQSNIVRLTW</sequence>
<dbReference type="AlphaFoldDB" id="A0A5S3YW72"/>
<dbReference type="PANTHER" id="PTHR36842">
    <property type="entry name" value="PROTEIN TOLB HOMOLOG"/>
    <property type="match status" value="1"/>
</dbReference>
<dbReference type="InterPro" id="IPR011042">
    <property type="entry name" value="6-blade_b-propeller_TolB-like"/>
</dbReference>
<reference evidence="5" key="2">
    <citation type="submission" date="2019-06" db="EMBL/GenBank/DDBJ databases">
        <title>Co-occurence of chitin degradation, pigmentation and bioactivity in marine Pseudoalteromonas.</title>
        <authorList>
            <person name="Sonnenschein E.C."/>
            <person name="Bech P.K."/>
        </authorList>
    </citation>
    <scope>NUCLEOTIDE SEQUENCE [LARGE SCALE GENOMIC DNA]</scope>
    <source>
        <strain evidence="5">S1189</strain>
    </source>
</reference>
<organism evidence="4 5">
    <name type="scientific">Pseudoalteromonas phenolica</name>
    <dbReference type="NCBI Taxonomy" id="161398"/>
    <lineage>
        <taxon>Bacteria</taxon>
        <taxon>Pseudomonadati</taxon>
        <taxon>Pseudomonadota</taxon>
        <taxon>Gammaproteobacteria</taxon>
        <taxon>Alteromonadales</taxon>
        <taxon>Pseudoalteromonadaceae</taxon>
        <taxon>Pseudoalteromonas</taxon>
    </lineage>
</organism>
<protein>
    <recommendedName>
        <fullName evidence="3">OmpR/PhoB-type domain-containing protein</fullName>
    </recommendedName>
</protein>
<dbReference type="Gene3D" id="2.120.10.30">
    <property type="entry name" value="TolB, C-terminal domain"/>
    <property type="match status" value="2"/>
</dbReference>
<dbReference type="GO" id="GO:0000160">
    <property type="term" value="P:phosphorelay signal transduction system"/>
    <property type="evidence" value="ECO:0007669"/>
    <property type="project" value="InterPro"/>
</dbReference>
<comment type="caution">
    <text evidence="4">The sequence shown here is derived from an EMBL/GenBank/DDBJ whole genome shotgun (WGS) entry which is preliminary data.</text>
</comment>
<accession>A0A5S3YW72</accession>
<dbReference type="Gene3D" id="1.10.10.10">
    <property type="entry name" value="Winged helix-like DNA-binding domain superfamily/Winged helix DNA-binding domain"/>
    <property type="match status" value="1"/>
</dbReference>
<dbReference type="InterPro" id="IPR001867">
    <property type="entry name" value="OmpR/PhoB-type_DNA-bd"/>
</dbReference>
<dbReference type="InterPro" id="IPR036388">
    <property type="entry name" value="WH-like_DNA-bd_sf"/>
</dbReference>
<evidence type="ECO:0000256" key="2">
    <source>
        <dbReference type="PROSITE-ProRule" id="PRU01091"/>
    </source>
</evidence>
<proteinExistence type="predicted"/>
<dbReference type="Pfam" id="PF00486">
    <property type="entry name" value="Trans_reg_C"/>
    <property type="match status" value="1"/>
</dbReference>
<gene>
    <name evidence="4" type="ORF">CWB73_08180</name>
</gene>
<dbReference type="InterPro" id="IPR016032">
    <property type="entry name" value="Sig_transdc_resp-reg_C-effctor"/>
</dbReference>
<evidence type="ECO:0000259" key="3">
    <source>
        <dbReference type="PROSITE" id="PS51755"/>
    </source>
</evidence>
<dbReference type="PROSITE" id="PS51755">
    <property type="entry name" value="OMPR_PHOB"/>
    <property type="match status" value="1"/>
</dbReference>
<dbReference type="SUPFAM" id="SSF46894">
    <property type="entry name" value="C-terminal effector domain of the bipartite response regulators"/>
    <property type="match status" value="1"/>
</dbReference>
<dbReference type="PANTHER" id="PTHR36842:SF1">
    <property type="entry name" value="PROTEIN TOLB"/>
    <property type="match status" value="1"/>
</dbReference>
<evidence type="ECO:0000313" key="5">
    <source>
        <dbReference type="Proteomes" id="UP000307362"/>
    </source>
</evidence>
<evidence type="ECO:0000313" key="4">
    <source>
        <dbReference type="EMBL" id="TMP81540.1"/>
    </source>
</evidence>
<name>A0A5S3YW72_9GAMM</name>
<reference evidence="4 5" key="1">
    <citation type="submission" date="2017-12" db="EMBL/GenBank/DDBJ databases">
        <authorList>
            <person name="Paulsen S."/>
            <person name="Gram L.K."/>
        </authorList>
    </citation>
    <scope>NUCLEOTIDE SEQUENCE [LARGE SCALE GENOMIC DNA]</scope>
    <source>
        <strain evidence="4 5">S1189</strain>
    </source>
</reference>
<evidence type="ECO:0000256" key="1">
    <source>
        <dbReference type="ARBA" id="ARBA00023125"/>
    </source>
</evidence>
<dbReference type="OrthoDB" id="8430416at2"/>
<dbReference type="SUPFAM" id="SSF82171">
    <property type="entry name" value="DPP6 N-terminal domain-like"/>
    <property type="match status" value="1"/>
</dbReference>
<dbReference type="EMBL" id="PNCM01000015">
    <property type="protein sequence ID" value="TMP81540.1"/>
    <property type="molecule type" value="Genomic_DNA"/>
</dbReference>
<dbReference type="Proteomes" id="UP000307362">
    <property type="component" value="Unassembled WGS sequence"/>
</dbReference>
<feature type="DNA-binding region" description="OmpR/PhoB-type" evidence="2">
    <location>
        <begin position="8"/>
        <end position="106"/>
    </location>
</feature>
<dbReference type="GO" id="GO:0006355">
    <property type="term" value="P:regulation of DNA-templated transcription"/>
    <property type="evidence" value="ECO:0007669"/>
    <property type="project" value="InterPro"/>
</dbReference>
<feature type="domain" description="OmpR/PhoB-type" evidence="3">
    <location>
        <begin position="8"/>
        <end position="106"/>
    </location>
</feature>